<evidence type="ECO:0000256" key="4">
    <source>
        <dbReference type="ARBA" id="ARBA00022692"/>
    </source>
</evidence>
<feature type="region of interest" description="Disordered" evidence="8">
    <location>
        <begin position="130"/>
        <end position="150"/>
    </location>
</feature>
<protein>
    <recommendedName>
        <fullName evidence="12">Glycosyltransferase 2-like domain-containing protein</fullName>
    </recommendedName>
</protein>
<dbReference type="GO" id="GO:0016757">
    <property type="term" value="F:glycosyltransferase activity"/>
    <property type="evidence" value="ECO:0007669"/>
    <property type="project" value="UniProtKB-KW"/>
</dbReference>
<gene>
    <name evidence="10" type="ORF">BDA96_01G522500</name>
</gene>
<dbReference type="Gene3D" id="3.90.550.10">
    <property type="entry name" value="Spore Coat Polysaccharide Biosynthesis Protein SpsA, Chain A"/>
    <property type="match status" value="1"/>
</dbReference>
<evidence type="ECO:0000256" key="7">
    <source>
        <dbReference type="ARBA" id="ARBA00023136"/>
    </source>
</evidence>
<feature type="transmembrane region" description="Helical" evidence="9">
    <location>
        <begin position="90"/>
        <end position="120"/>
    </location>
</feature>
<reference evidence="10" key="1">
    <citation type="journal article" date="2019" name="BMC Genomics">
        <title>A new reference genome for Sorghum bicolor reveals high levels of sequence similarity between sweet and grain genotypes: implications for the genetics of sugar metabolism.</title>
        <authorList>
            <person name="Cooper E.A."/>
            <person name="Brenton Z.W."/>
            <person name="Flinn B.S."/>
            <person name="Jenkins J."/>
            <person name="Shu S."/>
            <person name="Flowers D."/>
            <person name="Luo F."/>
            <person name="Wang Y."/>
            <person name="Xia P."/>
            <person name="Barry K."/>
            <person name="Daum C."/>
            <person name="Lipzen A."/>
            <person name="Yoshinaga Y."/>
            <person name="Schmutz J."/>
            <person name="Saski C."/>
            <person name="Vermerris W."/>
            <person name="Kresovich S."/>
        </authorList>
    </citation>
    <scope>NUCLEOTIDE SEQUENCE</scope>
</reference>
<evidence type="ECO:0000256" key="9">
    <source>
        <dbReference type="SAM" id="Phobius"/>
    </source>
</evidence>
<evidence type="ECO:0000256" key="5">
    <source>
        <dbReference type="ARBA" id="ARBA00022989"/>
    </source>
</evidence>
<keyword evidence="7 9" id="KW-0472">Membrane</keyword>
<evidence type="ECO:0000256" key="3">
    <source>
        <dbReference type="ARBA" id="ARBA00022679"/>
    </source>
</evidence>
<comment type="caution">
    <text evidence="10">The sequence shown here is derived from an EMBL/GenBank/DDBJ whole genome shotgun (WGS) entry which is preliminary data.</text>
</comment>
<keyword evidence="3" id="KW-0808">Transferase</keyword>
<keyword evidence="5 9" id="KW-1133">Transmembrane helix</keyword>
<sequence>MWLVHPVCVQLTWQAKHPPISKRFRSGAESRRPEASCSELPLRLPPPPFPKSSEVDADTWSWRGSPGDRAAAAAAWAAVRARAVAPVLEAAVWACLAMSVMLVLEVCYMSVASFVAVNLLRRTPERRYRWEPMPSGTAGGQQDDEEAAVGSGGGEAYPMVLVQIPMYNEREVYKLSIGAACALTWPLDRIIIQVLDDSTDPFIK</sequence>
<dbReference type="AlphaFoldDB" id="A0A921S6H4"/>
<reference evidence="10" key="2">
    <citation type="submission" date="2020-10" db="EMBL/GenBank/DDBJ databases">
        <authorList>
            <person name="Cooper E.A."/>
            <person name="Brenton Z.W."/>
            <person name="Flinn B.S."/>
            <person name="Jenkins J."/>
            <person name="Shu S."/>
            <person name="Flowers D."/>
            <person name="Luo F."/>
            <person name="Wang Y."/>
            <person name="Xia P."/>
            <person name="Barry K."/>
            <person name="Daum C."/>
            <person name="Lipzen A."/>
            <person name="Yoshinaga Y."/>
            <person name="Schmutz J."/>
            <person name="Saski C."/>
            <person name="Vermerris W."/>
            <person name="Kresovich S."/>
        </authorList>
    </citation>
    <scope>NUCLEOTIDE SEQUENCE</scope>
</reference>
<evidence type="ECO:0000256" key="6">
    <source>
        <dbReference type="ARBA" id="ARBA00023034"/>
    </source>
</evidence>
<accession>A0A921S6H4</accession>
<dbReference type="PANTHER" id="PTHR32044:SF43">
    <property type="entry name" value="GLUCOMANNAN 4-BETA-MANNOSYLTRANSFERASE 4-RELATED"/>
    <property type="match status" value="1"/>
</dbReference>
<comment type="subcellular location">
    <subcellularLocation>
        <location evidence="1">Golgi apparatus membrane</location>
    </subcellularLocation>
</comment>
<keyword evidence="6" id="KW-0333">Golgi apparatus</keyword>
<evidence type="ECO:0000313" key="11">
    <source>
        <dbReference type="Proteomes" id="UP000807115"/>
    </source>
</evidence>
<dbReference type="PANTHER" id="PTHR32044">
    <property type="entry name" value="GLUCOMANNAN 4-BETA-MANNOSYLTRANSFERASE 9"/>
    <property type="match status" value="1"/>
</dbReference>
<keyword evidence="2" id="KW-0328">Glycosyltransferase</keyword>
<name>A0A921S6H4_SORBI</name>
<evidence type="ECO:0000256" key="2">
    <source>
        <dbReference type="ARBA" id="ARBA00022676"/>
    </source>
</evidence>
<dbReference type="GO" id="GO:0000139">
    <property type="term" value="C:Golgi membrane"/>
    <property type="evidence" value="ECO:0007669"/>
    <property type="project" value="UniProtKB-SubCell"/>
</dbReference>
<evidence type="ECO:0000313" key="10">
    <source>
        <dbReference type="EMBL" id="KAG0552616.1"/>
    </source>
</evidence>
<evidence type="ECO:0000256" key="8">
    <source>
        <dbReference type="SAM" id="MobiDB-lite"/>
    </source>
</evidence>
<keyword evidence="4 9" id="KW-0812">Transmembrane</keyword>
<feature type="region of interest" description="Disordered" evidence="8">
    <location>
        <begin position="24"/>
        <end position="56"/>
    </location>
</feature>
<proteinExistence type="predicted"/>
<evidence type="ECO:0000256" key="1">
    <source>
        <dbReference type="ARBA" id="ARBA00004394"/>
    </source>
</evidence>
<evidence type="ECO:0008006" key="12">
    <source>
        <dbReference type="Google" id="ProtNLM"/>
    </source>
</evidence>
<dbReference type="EMBL" id="CM027680">
    <property type="protein sequence ID" value="KAG0552616.1"/>
    <property type="molecule type" value="Genomic_DNA"/>
</dbReference>
<organism evidence="10 11">
    <name type="scientific">Sorghum bicolor</name>
    <name type="common">Sorghum</name>
    <name type="synonym">Sorghum vulgare</name>
    <dbReference type="NCBI Taxonomy" id="4558"/>
    <lineage>
        <taxon>Eukaryota</taxon>
        <taxon>Viridiplantae</taxon>
        <taxon>Streptophyta</taxon>
        <taxon>Embryophyta</taxon>
        <taxon>Tracheophyta</taxon>
        <taxon>Spermatophyta</taxon>
        <taxon>Magnoliopsida</taxon>
        <taxon>Liliopsida</taxon>
        <taxon>Poales</taxon>
        <taxon>Poaceae</taxon>
        <taxon>PACMAD clade</taxon>
        <taxon>Panicoideae</taxon>
        <taxon>Andropogonodae</taxon>
        <taxon>Andropogoneae</taxon>
        <taxon>Sorghinae</taxon>
        <taxon>Sorghum</taxon>
    </lineage>
</organism>
<dbReference type="SUPFAM" id="SSF53448">
    <property type="entry name" value="Nucleotide-diphospho-sugar transferases"/>
    <property type="match status" value="1"/>
</dbReference>
<dbReference type="Proteomes" id="UP000807115">
    <property type="component" value="Chromosome 1"/>
</dbReference>
<dbReference type="InterPro" id="IPR029044">
    <property type="entry name" value="Nucleotide-diphossugar_trans"/>
</dbReference>